<comment type="caution">
    <text evidence="1">The sequence shown here is derived from an EMBL/GenBank/DDBJ whole genome shotgun (WGS) entry which is preliminary data.</text>
</comment>
<dbReference type="EMBL" id="JAADZU010000107">
    <property type="protein sequence ID" value="NDK92228.1"/>
    <property type="molecule type" value="Genomic_DNA"/>
</dbReference>
<organism evidence="1 2">
    <name type="scientific">Gordonia desulfuricans</name>
    <dbReference type="NCBI Taxonomy" id="89051"/>
    <lineage>
        <taxon>Bacteria</taxon>
        <taxon>Bacillati</taxon>
        <taxon>Actinomycetota</taxon>
        <taxon>Actinomycetes</taxon>
        <taxon>Mycobacteriales</taxon>
        <taxon>Gordoniaceae</taxon>
        <taxon>Gordonia</taxon>
    </lineage>
</organism>
<sequence>MCGTPVPPPQWCGAGIVDDAGARRRARAASVRVLAAMLAGSAVRVTADLAGIGYTVSSADGRSRVVSDLAAVWPTLAELPGRPFDPLDPGMLARLRELGTADR</sequence>
<protein>
    <submittedName>
        <fullName evidence="1">Uncharacterized protein</fullName>
    </submittedName>
</protein>
<reference evidence="1 2" key="1">
    <citation type="submission" date="2020-01" db="EMBL/GenBank/DDBJ databases">
        <title>Investigation of new actinobacteria for the biodesulphurisation of diesel fuel.</title>
        <authorList>
            <person name="Athi Narayanan S.M."/>
        </authorList>
    </citation>
    <scope>NUCLEOTIDE SEQUENCE [LARGE SCALE GENOMIC DNA]</scope>
    <source>
        <strain evidence="1 2">213E</strain>
    </source>
</reference>
<evidence type="ECO:0000313" key="2">
    <source>
        <dbReference type="Proteomes" id="UP000466307"/>
    </source>
</evidence>
<gene>
    <name evidence="1" type="ORF">GYA93_22095</name>
</gene>
<name>A0A7K3LVA7_9ACTN</name>
<keyword evidence="2" id="KW-1185">Reference proteome</keyword>
<dbReference type="RefSeq" id="WP_059034875.1">
    <property type="nucleotide sequence ID" value="NZ_JAADZU010000107.1"/>
</dbReference>
<evidence type="ECO:0000313" key="1">
    <source>
        <dbReference type="EMBL" id="NDK92228.1"/>
    </source>
</evidence>
<proteinExistence type="predicted"/>
<accession>A0A7K3LVA7</accession>
<dbReference type="AlphaFoldDB" id="A0A7K3LVA7"/>
<dbReference type="Proteomes" id="UP000466307">
    <property type="component" value="Unassembled WGS sequence"/>
</dbReference>